<feature type="repeat" description="PPR" evidence="3">
    <location>
        <begin position="219"/>
        <end position="253"/>
    </location>
</feature>
<dbReference type="PANTHER" id="PTHR46128">
    <property type="entry name" value="MITOCHONDRIAL GROUP I INTRON SPLICING FACTOR CCM1"/>
    <property type="match status" value="1"/>
</dbReference>
<feature type="repeat" description="PPR" evidence="3">
    <location>
        <begin position="324"/>
        <end position="358"/>
    </location>
</feature>
<dbReference type="Pfam" id="PF13041">
    <property type="entry name" value="PPR_2"/>
    <property type="match status" value="4"/>
</dbReference>
<dbReference type="InterPro" id="IPR050872">
    <property type="entry name" value="PPR_P_subfamily"/>
</dbReference>
<feature type="repeat" description="PPR" evidence="3">
    <location>
        <begin position="391"/>
        <end position="425"/>
    </location>
</feature>
<dbReference type="eggNOG" id="KOG4197">
    <property type="taxonomic scope" value="Eukaryota"/>
</dbReference>
<dbReference type="AlphaFoldDB" id="A0A067E7F9"/>
<reference evidence="4 5" key="1">
    <citation type="submission" date="2014-04" db="EMBL/GenBank/DDBJ databases">
        <authorList>
            <consortium name="International Citrus Genome Consortium"/>
            <person name="Gmitter F."/>
            <person name="Chen C."/>
            <person name="Farmerie W."/>
            <person name="Harkins T."/>
            <person name="Desany B."/>
            <person name="Mohiuddin M."/>
            <person name="Kodira C."/>
            <person name="Borodovsky M."/>
            <person name="Lomsadze A."/>
            <person name="Burns P."/>
            <person name="Jenkins J."/>
            <person name="Prochnik S."/>
            <person name="Shu S."/>
            <person name="Chapman J."/>
            <person name="Pitluck S."/>
            <person name="Schmutz J."/>
            <person name="Rokhsar D."/>
        </authorList>
    </citation>
    <scope>NUCLEOTIDE SEQUENCE</scope>
</reference>
<accession>A0A067E7F9</accession>
<name>A0A067E7F9_CITSI</name>
<feature type="repeat" description="PPR" evidence="3">
    <location>
        <begin position="289"/>
        <end position="323"/>
    </location>
</feature>
<dbReference type="Proteomes" id="UP000027120">
    <property type="component" value="Unassembled WGS sequence"/>
</dbReference>
<dbReference type="Gene3D" id="1.25.40.10">
    <property type="entry name" value="Tetratricopeptide repeat domain"/>
    <property type="match status" value="5"/>
</dbReference>
<protein>
    <recommendedName>
        <fullName evidence="6">Pentacotripeptide-repeat region of PRORP domain-containing protein</fullName>
    </recommendedName>
</protein>
<evidence type="ECO:0000313" key="4">
    <source>
        <dbReference type="EMBL" id="KDO46846.1"/>
    </source>
</evidence>
<dbReference type="NCBIfam" id="TIGR00756">
    <property type="entry name" value="PPR"/>
    <property type="match status" value="6"/>
</dbReference>
<dbReference type="PaxDb" id="2711-XP_006465137.1"/>
<dbReference type="PANTHER" id="PTHR46128:SF121">
    <property type="entry name" value="PENTACOTRIPEPTIDE-REPEAT REGION OF PRORP DOMAIN-CONTAINING PROTEIN"/>
    <property type="match status" value="1"/>
</dbReference>
<proteinExistence type="inferred from homology"/>
<dbReference type="SMR" id="A0A067E7F9"/>
<dbReference type="PROSITE" id="PS51375">
    <property type="entry name" value="PPR"/>
    <property type="match status" value="7"/>
</dbReference>
<evidence type="ECO:0008006" key="6">
    <source>
        <dbReference type="Google" id="ProtNLM"/>
    </source>
</evidence>
<dbReference type="EMBL" id="KK785198">
    <property type="protein sequence ID" value="KDO46846.1"/>
    <property type="molecule type" value="Genomic_DNA"/>
</dbReference>
<dbReference type="SUPFAM" id="SSF48452">
    <property type="entry name" value="TPR-like"/>
    <property type="match status" value="1"/>
</dbReference>
<dbReference type="InterPro" id="IPR002885">
    <property type="entry name" value="PPR_rpt"/>
</dbReference>
<feature type="repeat" description="PPR" evidence="3">
    <location>
        <begin position="254"/>
        <end position="288"/>
    </location>
</feature>
<keyword evidence="2" id="KW-0677">Repeat</keyword>
<gene>
    <name evidence="4" type="ORF">CISIN_1g006437mg</name>
</gene>
<feature type="repeat" description="PPR" evidence="3">
    <location>
        <begin position="184"/>
        <end position="218"/>
    </location>
</feature>
<feature type="repeat" description="PPR" evidence="3">
    <location>
        <begin position="496"/>
        <end position="530"/>
    </location>
</feature>
<dbReference type="InterPro" id="IPR011990">
    <property type="entry name" value="TPR-like_helical_dom_sf"/>
</dbReference>
<evidence type="ECO:0000256" key="1">
    <source>
        <dbReference type="ARBA" id="ARBA00007626"/>
    </source>
</evidence>
<dbReference type="GO" id="GO:0003729">
    <property type="term" value="F:mRNA binding"/>
    <property type="evidence" value="ECO:0000318"/>
    <property type="project" value="GO_Central"/>
</dbReference>
<evidence type="ECO:0000313" key="5">
    <source>
        <dbReference type="Proteomes" id="UP000027120"/>
    </source>
</evidence>
<sequence length="645" mass="73090">MLWRCKRSLFYTAQRTQILKTIISFKSIHQISSPKVCATTHQDFPIILAPHIVHSTLLNCPSDLIALSFFIWCAKQRDYFHDVQSFDHMISVVTRLTGRFETVRGIVGELARVGCVIKAQTFLLFLRIYWRGEMYGMVLEAFDEMGRFGFTPNTFARNIVMDVLFKIGRVDLGIKVLKETQLPNFLSFNIALCNLCKLNDVSNVKDVIGMMVRKGFYPNVRMFEILLNCFCKMGRIAEAYQLLGLMITLGTSLSVNAWTVLIDGFRRLRRLDMAGYLWEKMVQNGCSPNVVTYTSLIKGFMEAKMFSIAFSFLDMLESEGHAPDLVFHNVLIDCLSKMGSYDDALDVYDGLLELKLVPDSYTFCSLLSTVCLSGRFSLLPKLVCGLEVEADLVVYNALLSYFCKAGFPNQAVKLYNTMLDKGFTPDNYSFVGLLRGLCGARKIDEAINVYQGIVMNNPAVNAHVHTAIVDRLIEAGRCHKAIQLFRRAIVEKYPLDVVSYTVAIRGLLEGGRTEEAYILYSQMKHIAVPPNAYTYRVMLLSFCKERNIKMVKRLLQDVIDARIELDYHTSIRLTKFIFKFHSSSSAVNQLVEMCNLGLIPDEMWRKLGLLSDETMTPVSLFDGFVPCERRAGNANHLLLNGGVGR</sequence>
<evidence type="ECO:0000256" key="2">
    <source>
        <dbReference type="ARBA" id="ARBA00022737"/>
    </source>
</evidence>
<keyword evidence="5" id="KW-1185">Reference proteome</keyword>
<organism evidence="4 5">
    <name type="scientific">Citrus sinensis</name>
    <name type="common">Sweet orange</name>
    <name type="synonym">Citrus aurantium var. sinensis</name>
    <dbReference type="NCBI Taxonomy" id="2711"/>
    <lineage>
        <taxon>Eukaryota</taxon>
        <taxon>Viridiplantae</taxon>
        <taxon>Streptophyta</taxon>
        <taxon>Embryophyta</taxon>
        <taxon>Tracheophyta</taxon>
        <taxon>Spermatophyta</taxon>
        <taxon>Magnoliopsida</taxon>
        <taxon>eudicotyledons</taxon>
        <taxon>Gunneridae</taxon>
        <taxon>Pentapetalae</taxon>
        <taxon>rosids</taxon>
        <taxon>malvids</taxon>
        <taxon>Sapindales</taxon>
        <taxon>Rutaceae</taxon>
        <taxon>Aurantioideae</taxon>
        <taxon>Citrus</taxon>
    </lineage>
</organism>
<dbReference type="STRING" id="2711.A0A067E7F9"/>
<comment type="similarity">
    <text evidence="1">Belongs to the PPR family. P subfamily.</text>
</comment>
<evidence type="ECO:0000256" key="3">
    <source>
        <dbReference type="PROSITE-ProRule" id="PRU00708"/>
    </source>
</evidence>
<dbReference type="Pfam" id="PF12854">
    <property type="entry name" value="PPR_1"/>
    <property type="match status" value="1"/>
</dbReference>